<feature type="domain" description="HTH marR-type" evidence="1">
    <location>
        <begin position="16"/>
        <end position="149"/>
    </location>
</feature>
<dbReference type="PANTHER" id="PTHR33164">
    <property type="entry name" value="TRANSCRIPTIONAL REGULATOR, MARR FAMILY"/>
    <property type="match status" value="1"/>
</dbReference>
<dbReference type="Pfam" id="PF01047">
    <property type="entry name" value="MarR"/>
    <property type="match status" value="1"/>
</dbReference>
<dbReference type="Proteomes" id="UP000829992">
    <property type="component" value="Chromosome"/>
</dbReference>
<reference evidence="2 3" key="1">
    <citation type="submission" date="2022-05" db="EMBL/GenBank/DDBJ databases">
        <authorList>
            <person name="Zhou X."/>
            <person name="Li K."/>
            <person name="Man Y."/>
        </authorList>
    </citation>
    <scope>NUCLEOTIDE SEQUENCE [LARGE SCALE GENOMIC DNA]</scope>
    <source>
        <strain evidence="2 3">MS405</strain>
    </source>
</reference>
<dbReference type="RefSeq" id="WP_249592464.1">
    <property type="nucleotide sequence ID" value="NZ_BAAAQL010000053.1"/>
</dbReference>
<proteinExistence type="predicted"/>
<dbReference type="SMART" id="SM00347">
    <property type="entry name" value="HTH_MARR"/>
    <property type="match status" value="1"/>
</dbReference>
<dbReference type="SUPFAM" id="SSF46785">
    <property type="entry name" value="Winged helix' DNA-binding domain"/>
    <property type="match status" value="1"/>
</dbReference>
<dbReference type="PROSITE" id="PS50995">
    <property type="entry name" value="HTH_MARR_2"/>
    <property type="match status" value="1"/>
</dbReference>
<keyword evidence="3" id="KW-1185">Reference proteome</keyword>
<dbReference type="InterPro" id="IPR039422">
    <property type="entry name" value="MarR/SlyA-like"/>
</dbReference>
<protein>
    <submittedName>
        <fullName evidence="2">MarR family transcriptional regulator</fullName>
    </submittedName>
</protein>
<evidence type="ECO:0000259" key="1">
    <source>
        <dbReference type="PROSITE" id="PS50995"/>
    </source>
</evidence>
<dbReference type="EMBL" id="CP097289">
    <property type="protein sequence ID" value="UQT61132.1"/>
    <property type="molecule type" value="Genomic_DNA"/>
</dbReference>
<dbReference type="InterPro" id="IPR036388">
    <property type="entry name" value="WH-like_DNA-bd_sf"/>
</dbReference>
<evidence type="ECO:0000313" key="2">
    <source>
        <dbReference type="EMBL" id="UQT61132.1"/>
    </source>
</evidence>
<accession>A0ABY4Q5Z2</accession>
<name>A0ABY4Q5Z2_9ACTN</name>
<dbReference type="InterPro" id="IPR036390">
    <property type="entry name" value="WH_DNA-bd_sf"/>
</dbReference>
<dbReference type="InterPro" id="IPR000835">
    <property type="entry name" value="HTH_MarR-typ"/>
</dbReference>
<dbReference type="PANTHER" id="PTHR33164:SF99">
    <property type="entry name" value="MARR FAMILY REGULATORY PROTEIN"/>
    <property type="match status" value="1"/>
</dbReference>
<gene>
    <name evidence="2" type="ORF">M4V62_42030</name>
</gene>
<dbReference type="Gene3D" id="1.10.10.10">
    <property type="entry name" value="Winged helix-like DNA-binding domain superfamily/Winged helix DNA-binding domain"/>
    <property type="match status" value="1"/>
</dbReference>
<organism evidence="2 3">
    <name type="scientific">Streptomyces durmitorensis</name>
    <dbReference type="NCBI Taxonomy" id="319947"/>
    <lineage>
        <taxon>Bacteria</taxon>
        <taxon>Bacillati</taxon>
        <taxon>Actinomycetota</taxon>
        <taxon>Actinomycetes</taxon>
        <taxon>Kitasatosporales</taxon>
        <taxon>Streptomycetaceae</taxon>
        <taxon>Streptomyces</taxon>
    </lineage>
</organism>
<evidence type="ECO:0000313" key="3">
    <source>
        <dbReference type="Proteomes" id="UP000829992"/>
    </source>
</evidence>
<sequence>MPSRHSEGTTSDKPWNQTFSHSMWRANNSVHRALNEQLRSLNVTMTQLGIVMTLDQHGPLSGADLARGQNITPQSVTTALAHLQQIGWIERHPHPVHKRVVLVEPTKAGLLGMTKGRQLVETVVERLCEAVGGPEELERLTLGMRRIAVALDGPDSPVARMWPDPPKTD</sequence>